<dbReference type="EMBL" id="JBBKXY010000002">
    <property type="protein sequence ID" value="MFD3293622.1"/>
    <property type="molecule type" value="Genomic_DNA"/>
</dbReference>
<accession>A0ABW6D8U1</accession>
<keyword evidence="2" id="KW-1185">Reference proteome</keyword>
<sequence>MKVVEVRTGHVILVEIIPAELSDLKNENFHFDWMKEVNHQVFKLRIVKSLEILGLMSLEIFSRERFIKIRLLAVSQENKGKNKKFDGIAGNLIAFASKFAVYNFAENACVVIRPKTLVSKHYQEKYKMKQQGRLLSLEVPEILEVINMYDHDK</sequence>
<protein>
    <submittedName>
        <fullName evidence="1">N-acetyltransferase</fullName>
    </submittedName>
</protein>
<comment type="caution">
    <text evidence="1">The sequence shown here is derived from an EMBL/GenBank/DDBJ whole genome shotgun (WGS) entry which is preliminary data.</text>
</comment>
<dbReference type="RefSeq" id="WP_269001138.1">
    <property type="nucleotide sequence ID" value="NZ_JBBKXY010000002.1"/>
</dbReference>
<name>A0ABW6D8U1_9BACT</name>
<evidence type="ECO:0000313" key="2">
    <source>
        <dbReference type="Proteomes" id="UP001598112"/>
    </source>
</evidence>
<evidence type="ECO:0000313" key="1">
    <source>
        <dbReference type="EMBL" id="MFD3293622.1"/>
    </source>
</evidence>
<reference evidence="1 2" key="1">
    <citation type="submission" date="2024-03" db="EMBL/GenBank/DDBJ databases">
        <title>Aquirufa genome sequencing.</title>
        <authorList>
            <person name="Pitt A."/>
            <person name="Hahn M.W."/>
        </authorList>
    </citation>
    <scope>NUCLEOTIDE SEQUENCE [LARGE SCALE GENOMIC DNA]</scope>
    <source>
        <strain evidence="1 2">KTFRIE-69F</strain>
    </source>
</reference>
<organism evidence="1 2">
    <name type="scientific">Aquirufa originis</name>
    <dbReference type="NCBI Taxonomy" id="3096514"/>
    <lineage>
        <taxon>Bacteria</taxon>
        <taxon>Pseudomonadati</taxon>
        <taxon>Bacteroidota</taxon>
        <taxon>Cytophagia</taxon>
        <taxon>Cytophagales</taxon>
        <taxon>Flectobacillaceae</taxon>
        <taxon>Aquirufa</taxon>
    </lineage>
</organism>
<gene>
    <name evidence="1" type="ORF">SKC35_07975</name>
</gene>
<proteinExistence type="predicted"/>
<dbReference type="Proteomes" id="UP001598112">
    <property type="component" value="Unassembled WGS sequence"/>
</dbReference>